<evidence type="ECO:0000256" key="1">
    <source>
        <dbReference type="ARBA" id="ARBA00001947"/>
    </source>
</evidence>
<reference evidence="9" key="2">
    <citation type="journal article" date="2012" name="PLoS ONE">
        <title>A Deeply Branching Thermophilic Bacterium with an Ancient Acetyl-CoA Pathway Dominates a Subsurface Ecosystem.</title>
        <authorList>
            <person name="Takami H."/>
            <person name="Noguchi H."/>
            <person name="Takaki Y."/>
            <person name="Uchiyama I."/>
            <person name="Toyoda A."/>
            <person name="Nishi S."/>
            <person name="Chee G.-J."/>
            <person name="Arai W."/>
            <person name="Nunoura T."/>
            <person name="Itoh T."/>
            <person name="Hattori M."/>
            <person name="Takai K."/>
        </authorList>
    </citation>
    <scope>NUCLEOTIDE SEQUENCE</scope>
</reference>
<evidence type="ECO:0000256" key="6">
    <source>
        <dbReference type="ARBA" id="ARBA00023049"/>
    </source>
</evidence>
<dbReference type="Gene3D" id="3.30.2010.10">
    <property type="entry name" value="Metalloproteases ('zincins'), catalytic domain"/>
    <property type="match status" value="1"/>
</dbReference>
<comment type="cofactor">
    <cofactor evidence="1">
        <name>Zn(2+)</name>
        <dbReference type="ChEBI" id="CHEBI:29105"/>
    </cofactor>
</comment>
<keyword evidence="3" id="KW-0479">Metal-binding</keyword>
<dbReference type="InterPro" id="IPR051156">
    <property type="entry name" value="Mito/Outer_Membr_Metalloprot"/>
</dbReference>
<gene>
    <name evidence="9" type="ORF">HGMM_F42E07C30</name>
</gene>
<keyword evidence="2" id="KW-0645">Protease</keyword>
<feature type="domain" description="Peptidase M48" evidence="8">
    <location>
        <begin position="69"/>
        <end position="235"/>
    </location>
</feature>
<evidence type="ECO:0000259" key="8">
    <source>
        <dbReference type="Pfam" id="PF01435"/>
    </source>
</evidence>
<dbReference type="EMBL" id="AP011756">
    <property type="protein sequence ID" value="BAL56728.1"/>
    <property type="molecule type" value="Genomic_DNA"/>
</dbReference>
<protein>
    <submittedName>
        <fullName evidence="9">Peptidase M48, Ste24p</fullName>
    </submittedName>
</protein>
<evidence type="ECO:0000313" key="9">
    <source>
        <dbReference type="EMBL" id="BAL56728.1"/>
    </source>
</evidence>
<accession>H5SKP2</accession>
<evidence type="ECO:0000256" key="2">
    <source>
        <dbReference type="ARBA" id="ARBA00022670"/>
    </source>
</evidence>
<name>H5SKP2_9ZZZZ</name>
<dbReference type="CDD" id="cd07324">
    <property type="entry name" value="M48C_Oma1-like"/>
    <property type="match status" value="1"/>
</dbReference>
<keyword evidence="4" id="KW-0378">Hydrolase</keyword>
<evidence type="ECO:0000256" key="3">
    <source>
        <dbReference type="ARBA" id="ARBA00022723"/>
    </source>
</evidence>
<feature type="compositionally biased region" description="Pro residues" evidence="7">
    <location>
        <begin position="364"/>
        <end position="380"/>
    </location>
</feature>
<proteinExistence type="predicted"/>
<feature type="region of interest" description="Disordered" evidence="7">
    <location>
        <begin position="360"/>
        <end position="380"/>
    </location>
</feature>
<evidence type="ECO:0000256" key="5">
    <source>
        <dbReference type="ARBA" id="ARBA00022833"/>
    </source>
</evidence>
<dbReference type="GO" id="GO:0016020">
    <property type="term" value="C:membrane"/>
    <property type="evidence" value="ECO:0007669"/>
    <property type="project" value="TreeGrafter"/>
</dbReference>
<dbReference type="Pfam" id="PF01435">
    <property type="entry name" value="Peptidase_M48"/>
    <property type="match status" value="1"/>
</dbReference>
<evidence type="ECO:0000256" key="4">
    <source>
        <dbReference type="ARBA" id="ARBA00022801"/>
    </source>
</evidence>
<dbReference type="InterPro" id="IPR001915">
    <property type="entry name" value="Peptidase_M48"/>
</dbReference>
<organism evidence="9">
    <name type="scientific">uncultured prokaryote</name>
    <dbReference type="NCBI Taxonomy" id="198431"/>
    <lineage>
        <taxon>unclassified sequences</taxon>
        <taxon>environmental samples</taxon>
    </lineage>
</organism>
<dbReference type="GO" id="GO:0051603">
    <property type="term" value="P:proteolysis involved in protein catabolic process"/>
    <property type="evidence" value="ECO:0007669"/>
    <property type="project" value="TreeGrafter"/>
</dbReference>
<dbReference type="PANTHER" id="PTHR22726:SF1">
    <property type="entry name" value="METALLOENDOPEPTIDASE OMA1, MITOCHONDRIAL"/>
    <property type="match status" value="1"/>
</dbReference>
<dbReference type="GO" id="GO:0046872">
    <property type="term" value="F:metal ion binding"/>
    <property type="evidence" value="ECO:0007669"/>
    <property type="project" value="UniProtKB-KW"/>
</dbReference>
<reference evidence="9" key="1">
    <citation type="journal article" date="2005" name="Environ. Microbiol.">
        <title>Genetic and functional properties of uncultivated thermophilic crenarchaeotes from a subsurface gold mine as revealed by analysis of genome fragments.</title>
        <authorList>
            <person name="Nunoura T."/>
            <person name="Hirayama H."/>
            <person name="Takami H."/>
            <person name="Oida H."/>
            <person name="Nishi S."/>
            <person name="Shimamura S."/>
            <person name="Suzuki Y."/>
            <person name="Inagaki F."/>
            <person name="Takai K."/>
            <person name="Nealson K.H."/>
            <person name="Horikoshi K."/>
        </authorList>
    </citation>
    <scope>NUCLEOTIDE SEQUENCE</scope>
</reference>
<keyword evidence="6" id="KW-0482">Metalloprotease</keyword>
<dbReference type="GO" id="GO:0004222">
    <property type="term" value="F:metalloendopeptidase activity"/>
    <property type="evidence" value="ECO:0007669"/>
    <property type="project" value="InterPro"/>
</dbReference>
<dbReference type="AlphaFoldDB" id="H5SKP2"/>
<keyword evidence="5" id="KW-0862">Zinc</keyword>
<evidence type="ECO:0000256" key="7">
    <source>
        <dbReference type="SAM" id="MobiDB-lite"/>
    </source>
</evidence>
<dbReference type="PANTHER" id="PTHR22726">
    <property type="entry name" value="METALLOENDOPEPTIDASE OMA1"/>
    <property type="match status" value="1"/>
</dbReference>
<sequence length="380" mass="40955">MWESAALATRLAAVGAALLLASTPAAAQATVPEEQELAIGRAVAARLMAQHGVVVDPDWLAFLSGLRDRVVPFSGRTQVPYRIAILDHREPNAVSTPGWIFVTTGLIRLNPDVEAWAFVVAHEVAHTARRHVAQHVARAQAGQIASILVAILTGSPTAGDVVQLLLRISTLGFSRELEVEADREALRMMVEAGFDPQAAVRTLNWFNEVTGRRQENTHWAGTHPGFADRVRAVQGAYEEFPSRNLPLRVRYFRTAHPAGPVVLRPQRLSEHRDGWVLSLAAENSADRPVSVGVMEAALTGPDGELPVRFLRSTFPADVPARGRAEGILVFERRTSAWPAALVLPVGTGAERVEARVDLSSGGPFAPPAQPAALPRPPALP</sequence>